<dbReference type="HOGENOM" id="CLU_2582656_0_0_11"/>
<evidence type="ECO:0008006" key="3">
    <source>
        <dbReference type="Google" id="ProtNLM"/>
    </source>
</evidence>
<dbReference type="InterPro" id="IPR036291">
    <property type="entry name" value="NAD(P)-bd_dom_sf"/>
</dbReference>
<dbReference type="STRING" id="1447716.AH68_07905"/>
<gene>
    <name evidence="1" type="ORF">AH68_07905</name>
</gene>
<dbReference type="SUPFAM" id="SSF51735">
    <property type="entry name" value="NAD(P)-binding Rossmann-fold domains"/>
    <property type="match status" value="1"/>
</dbReference>
<evidence type="ECO:0000313" key="1">
    <source>
        <dbReference type="EMBL" id="AIZ15478.1"/>
    </source>
</evidence>
<reference evidence="1 2" key="1">
    <citation type="journal article" date="2015" name="Genome Announc.">
        <title>Complete and Assembled Genome Sequence of Bifidobacterium kashiwanohense PV20-2, Isolated from the Feces of an Anemic Kenyan Infant.</title>
        <authorList>
            <person name="Vazquez-Gutierrez P."/>
            <person name="Lacroix C."/>
            <person name="Chassard C."/>
            <person name="Klumpp J."/>
            <person name="Jans C."/>
            <person name="Stevens M.J."/>
        </authorList>
    </citation>
    <scope>NUCLEOTIDE SEQUENCE [LARGE SCALE GENOMIC DNA]</scope>
    <source>
        <strain evidence="1 2">PV20-2</strain>
    </source>
</reference>
<dbReference type="EMBL" id="CP007456">
    <property type="protein sequence ID" value="AIZ15478.1"/>
    <property type="molecule type" value="Genomic_DNA"/>
</dbReference>
<dbReference type="Gene3D" id="3.40.50.720">
    <property type="entry name" value="NAD(P)-binding Rossmann-like Domain"/>
    <property type="match status" value="1"/>
</dbReference>
<accession>A0A0A7I5H4</accession>
<evidence type="ECO:0000313" key="2">
    <source>
        <dbReference type="Proteomes" id="UP000030625"/>
    </source>
</evidence>
<sequence length="80" mass="8977">MRFVYNDASQDETYVSAVEAVVANKGKIDVLVNNLDTSNPAKDLDIEHIDPEEFINTVNINQKRYRQGNITQHLSKSGLA</sequence>
<protein>
    <recommendedName>
        <fullName evidence="3">Short-chain dehydrogenase</fullName>
    </recommendedName>
</protein>
<proteinExistence type="predicted"/>
<dbReference type="KEGG" id="bka:AH68_07905"/>
<name>A0A0A7I5H4_9BIFI</name>
<dbReference type="Proteomes" id="UP000030625">
    <property type="component" value="Chromosome"/>
</dbReference>
<organism evidence="1 2">
    <name type="scientific">Bifidobacterium catenulatum PV20-2</name>
    <dbReference type="NCBI Taxonomy" id="1447716"/>
    <lineage>
        <taxon>Bacteria</taxon>
        <taxon>Bacillati</taxon>
        <taxon>Actinomycetota</taxon>
        <taxon>Actinomycetes</taxon>
        <taxon>Bifidobacteriales</taxon>
        <taxon>Bifidobacteriaceae</taxon>
        <taxon>Bifidobacterium</taxon>
    </lineage>
</organism>
<dbReference type="AlphaFoldDB" id="A0A0A7I5H4"/>